<dbReference type="EMBL" id="VSSQ01000290">
    <property type="protein sequence ID" value="MPL89895.1"/>
    <property type="molecule type" value="Genomic_DNA"/>
</dbReference>
<dbReference type="InterPro" id="IPR036615">
    <property type="entry name" value="Mur_ligase_C_dom_sf"/>
</dbReference>
<evidence type="ECO:0000256" key="2">
    <source>
        <dbReference type="ARBA" id="ARBA00022598"/>
    </source>
</evidence>
<dbReference type="InterPro" id="IPR004101">
    <property type="entry name" value="Mur_ligase_C"/>
</dbReference>
<comment type="caution">
    <text evidence="14">The sequence shown here is derived from an EMBL/GenBank/DDBJ whole genome shotgun (WGS) entry which is preliminary data.</text>
</comment>
<dbReference type="SUPFAM" id="SSF53244">
    <property type="entry name" value="MurD-like peptide ligases, peptide-binding domain"/>
    <property type="match status" value="1"/>
</dbReference>
<evidence type="ECO:0000256" key="4">
    <source>
        <dbReference type="ARBA" id="ARBA00022741"/>
    </source>
</evidence>
<dbReference type="HAMAP" id="MF_02019">
    <property type="entry name" value="MurF"/>
    <property type="match status" value="1"/>
</dbReference>
<dbReference type="Pfam" id="PF01225">
    <property type="entry name" value="Mur_ligase"/>
    <property type="match status" value="1"/>
</dbReference>
<dbReference type="GO" id="GO:0005524">
    <property type="term" value="F:ATP binding"/>
    <property type="evidence" value="ECO:0007669"/>
    <property type="project" value="UniProtKB-KW"/>
</dbReference>
<name>A0A644VFF6_9ZZZZ</name>
<dbReference type="Gene3D" id="3.40.1390.10">
    <property type="entry name" value="MurE/MurF, N-terminal domain"/>
    <property type="match status" value="1"/>
</dbReference>
<keyword evidence="7" id="KW-0573">Peptidoglycan synthesis</keyword>
<dbReference type="InterPro" id="IPR035911">
    <property type="entry name" value="MurE/MurF_N"/>
</dbReference>
<keyword evidence="8" id="KW-0131">Cell cycle</keyword>
<evidence type="ECO:0000259" key="11">
    <source>
        <dbReference type="Pfam" id="PF01225"/>
    </source>
</evidence>
<keyword evidence="5" id="KW-0067">ATP-binding</keyword>
<dbReference type="PANTHER" id="PTHR43024:SF1">
    <property type="entry name" value="UDP-N-ACETYLMURAMOYL-TRIPEPTIDE--D-ALANYL-D-ALANINE LIGASE"/>
    <property type="match status" value="1"/>
</dbReference>
<feature type="domain" description="Mur ligase C-terminal" evidence="12">
    <location>
        <begin position="315"/>
        <end position="439"/>
    </location>
</feature>
<evidence type="ECO:0000256" key="6">
    <source>
        <dbReference type="ARBA" id="ARBA00022960"/>
    </source>
</evidence>
<protein>
    <recommendedName>
        <fullName evidence="10">UDP-MurNAc-pentapeptide synthetase</fullName>
    </recommendedName>
</protein>
<dbReference type="Pfam" id="PF02875">
    <property type="entry name" value="Mur_ligase_C"/>
    <property type="match status" value="1"/>
</dbReference>
<dbReference type="Gene3D" id="3.90.190.20">
    <property type="entry name" value="Mur ligase, C-terminal domain"/>
    <property type="match status" value="1"/>
</dbReference>
<keyword evidence="1" id="KW-0963">Cytoplasm</keyword>
<evidence type="ECO:0000256" key="9">
    <source>
        <dbReference type="ARBA" id="ARBA00023316"/>
    </source>
</evidence>
<feature type="domain" description="Mur ligase central" evidence="13">
    <location>
        <begin position="106"/>
        <end position="291"/>
    </location>
</feature>
<dbReference type="InterPro" id="IPR051046">
    <property type="entry name" value="MurCDEF_CellWall_CoF430Synth"/>
</dbReference>
<evidence type="ECO:0000256" key="7">
    <source>
        <dbReference type="ARBA" id="ARBA00022984"/>
    </source>
</evidence>
<keyword evidence="4" id="KW-0547">Nucleotide-binding</keyword>
<sequence length="454" mass="49065">MITVKTIVEATKACTKMKDKFEFLGVTTDSRGVKPGELFVALKGENFDGHSYCAMALESGAAGVLVENPMDLPEDKVLIVQDTLVAYQEIAHAYRKSMKNVKVVAITGSNGKTSTKDLVAACLATKFKVIKTEANFNNEIGLPKTLLNIRPDTEIAVVEMGMRGLGQIRALKTLAEPNVVVITNVGETHMELLGSLKNIAKAKSEILEDLLPENTAILNGDDYYVSHMKTGAKIVTYGIITKNIVQGSEIKISETGTSFTYTSLITGARGSIDLPLFGEHNVMNALAAIAVGETFGISVENIKKALNNAKLTEKRQQILHFGSVTAINDAYNASPASMEAAFKTLRQLFNAQGRGRSIAVLADMLELGENSKDAHARVGRFAAEAGTNLIITYGEEAKYISSEAAKLGVRVIHCKNGKEAAVELKNNLKEYDIVLFKGSHSMAVDKVIDMVFDK</sequence>
<evidence type="ECO:0000256" key="8">
    <source>
        <dbReference type="ARBA" id="ARBA00023306"/>
    </source>
</evidence>
<dbReference type="GO" id="GO:0009252">
    <property type="term" value="P:peptidoglycan biosynthetic process"/>
    <property type="evidence" value="ECO:0007669"/>
    <property type="project" value="UniProtKB-KW"/>
</dbReference>
<dbReference type="NCBIfam" id="TIGR01143">
    <property type="entry name" value="murF"/>
    <property type="match status" value="1"/>
</dbReference>
<dbReference type="InterPro" id="IPR013221">
    <property type="entry name" value="Mur_ligase_cen"/>
</dbReference>
<keyword evidence="2 14" id="KW-0436">Ligase</keyword>
<dbReference type="GO" id="GO:0051301">
    <property type="term" value="P:cell division"/>
    <property type="evidence" value="ECO:0007669"/>
    <property type="project" value="UniProtKB-KW"/>
</dbReference>
<accession>A0A644VFF6</accession>
<dbReference type="SUPFAM" id="SSF63418">
    <property type="entry name" value="MurE/MurF N-terminal domain"/>
    <property type="match status" value="1"/>
</dbReference>
<organism evidence="14">
    <name type="scientific">bioreactor metagenome</name>
    <dbReference type="NCBI Taxonomy" id="1076179"/>
    <lineage>
        <taxon>unclassified sequences</taxon>
        <taxon>metagenomes</taxon>
        <taxon>ecological metagenomes</taxon>
    </lineage>
</organism>
<evidence type="ECO:0000256" key="3">
    <source>
        <dbReference type="ARBA" id="ARBA00022618"/>
    </source>
</evidence>
<evidence type="ECO:0000256" key="1">
    <source>
        <dbReference type="ARBA" id="ARBA00022490"/>
    </source>
</evidence>
<dbReference type="GO" id="GO:0008360">
    <property type="term" value="P:regulation of cell shape"/>
    <property type="evidence" value="ECO:0007669"/>
    <property type="project" value="UniProtKB-KW"/>
</dbReference>
<proteinExistence type="inferred from homology"/>
<evidence type="ECO:0000259" key="12">
    <source>
        <dbReference type="Pfam" id="PF02875"/>
    </source>
</evidence>
<dbReference type="InterPro" id="IPR005863">
    <property type="entry name" value="UDP-N-AcMur_synth"/>
</dbReference>
<evidence type="ECO:0000256" key="5">
    <source>
        <dbReference type="ARBA" id="ARBA00022840"/>
    </source>
</evidence>
<dbReference type="InterPro" id="IPR036565">
    <property type="entry name" value="Mur-like_cat_sf"/>
</dbReference>
<dbReference type="SUPFAM" id="SSF53623">
    <property type="entry name" value="MurD-like peptide ligases, catalytic domain"/>
    <property type="match status" value="1"/>
</dbReference>
<keyword evidence="3" id="KW-0132">Cell division</keyword>
<evidence type="ECO:0000256" key="10">
    <source>
        <dbReference type="ARBA" id="ARBA00031461"/>
    </source>
</evidence>
<feature type="domain" description="Mur ligase N-terminal catalytic" evidence="11">
    <location>
        <begin position="25"/>
        <end position="85"/>
    </location>
</feature>
<dbReference type="PANTHER" id="PTHR43024">
    <property type="entry name" value="UDP-N-ACETYLMURAMOYL-TRIPEPTIDE--D-ALANYL-D-ALANINE LIGASE"/>
    <property type="match status" value="1"/>
</dbReference>
<gene>
    <name evidence="14" type="primary">murF_15</name>
    <name evidence="14" type="ORF">SDC9_35937</name>
</gene>
<dbReference type="AlphaFoldDB" id="A0A644VFF6"/>
<dbReference type="GO" id="GO:0047480">
    <property type="term" value="F:UDP-N-acetylmuramoyl-tripeptide-D-alanyl-D-alanine ligase activity"/>
    <property type="evidence" value="ECO:0007669"/>
    <property type="project" value="InterPro"/>
</dbReference>
<keyword evidence="9" id="KW-0961">Cell wall biogenesis/degradation</keyword>
<keyword evidence="6" id="KW-0133">Cell shape</keyword>
<evidence type="ECO:0000259" key="13">
    <source>
        <dbReference type="Pfam" id="PF08245"/>
    </source>
</evidence>
<dbReference type="GO" id="GO:0071555">
    <property type="term" value="P:cell wall organization"/>
    <property type="evidence" value="ECO:0007669"/>
    <property type="project" value="UniProtKB-KW"/>
</dbReference>
<dbReference type="Pfam" id="PF08245">
    <property type="entry name" value="Mur_ligase_M"/>
    <property type="match status" value="1"/>
</dbReference>
<evidence type="ECO:0000313" key="14">
    <source>
        <dbReference type="EMBL" id="MPL89895.1"/>
    </source>
</evidence>
<dbReference type="InterPro" id="IPR000713">
    <property type="entry name" value="Mur_ligase_N"/>
</dbReference>
<reference evidence="14" key="1">
    <citation type="submission" date="2019-08" db="EMBL/GenBank/DDBJ databases">
        <authorList>
            <person name="Kucharzyk K."/>
            <person name="Murdoch R.W."/>
            <person name="Higgins S."/>
            <person name="Loffler F."/>
        </authorList>
    </citation>
    <scope>NUCLEOTIDE SEQUENCE</scope>
</reference>
<dbReference type="Gene3D" id="3.40.1190.10">
    <property type="entry name" value="Mur-like, catalytic domain"/>
    <property type="match status" value="1"/>
</dbReference>